<name>A0A2S7K4T5_9PROT</name>
<dbReference type="HAMAP" id="MF_00372">
    <property type="entry name" value="HutI"/>
    <property type="match status" value="1"/>
</dbReference>
<feature type="binding site" evidence="7">
    <location>
        <position position="315"/>
    </location>
    <ligand>
        <name>N-formimidoyl-L-glutamate</name>
        <dbReference type="ChEBI" id="CHEBI:58928"/>
    </ligand>
</feature>
<comment type="pathway">
    <text evidence="7">Amino-acid degradation; L-histidine degradation into L-glutamate; N-formimidoyl-L-glutamate from L-histidine: step 3/3.</text>
</comment>
<dbReference type="CDD" id="cd01296">
    <property type="entry name" value="Imidazolone-5PH"/>
    <property type="match status" value="1"/>
</dbReference>
<keyword evidence="4 7" id="KW-0369">Histidine metabolism</keyword>
<feature type="binding site" evidence="7">
    <location>
        <position position="68"/>
    </location>
    <ligand>
        <name>Fe(3+)</name>
        <dbReference type="ChEBI" id="CHEBI:29034"/>
    </ligand>
</feature>
<feature type="binding site" evidence="7">
    <location>
        <position position="70"/>
    </location>
    <ligand>
        <name>Fe(3+)</name>
        <dbReference type="ChEBI" id="CHEBI:29034"/>
    </ligand>
</feature>
<feature type="binding site" evidence="7">
    <location>
        <position position="140"/>
    </location>
    <ligand>
        <name>4-imidazolone-5-propanoate</name>
        <dbReference type="ChEBI" id="CHEBI:77893"/>
    </ligand>
</feature>
<dbReference type="SUPFAM" id="SSF51556">
    <property type="entry name" value="Metallo-dependent hydrolases"/>
    <property type="match status" value="1"/>
</dbReference>
<dbReference type="InterPro" id="IPR006680">
    <property type="entry name" value="Amidohydro-rel"/>
</dbReference>
<feature type="binding site" evidence="7">
    <location>
        <position position="317"/>
    </location>
    <ligand>
        <name>N-formimidoyl-L-glutamate</name>
        <dbReference type="ChEBI" id="CHEBI:58928"/>
    </ligand>
</feature>
<feature type="binding site" evidence="7">
    <location>
        <position position="77"/>
    </location>
    <ligand>
        <name>4-imidazolone-5-propanoate</name>
        <dbReference type="ChEBI" id="CHEBI:77893"/>
    </ligand>
</feature>
<keyword evidence="7" id="KW-0963">Cytoplasm</keyword>
<dbReference type="NCBIfam" id="TIGR01224">
    <property type="entry name" value="hutI"/>
    <property type="match status" value="1"/>
</dbReference>
<dbReference type="Pfam" id="PF01979">
    <property type="entry name" value="Amidohydro_1"/>
    <property type="match status" value="1"/>
</dbReference>
<dbReference type="PANTHER" id="PTHR42752:SF1">
    <property type="entry name" value="IMIDAZOLONEPROPIONASE-RELATED"/>
    <property type="match status" value="1"/>
</dbReference>
<protein>
    <recommendedName>
        <fullName evidence="1 7">Imidazolonepropionase</fullName>
        <ecNumber evidence="1 7">3.5.2.7</ecNumber>
    </recommendedName>
    <alternativeName>
        <fullName evidence="7">Imidazolone-5-propionate hydrolase</fullName>
    </alternativeName>
</protein>
<evidence type="ECO:0000256" key="4">
    <source>
        <dbReference type="ARBA" id="ARBA00022808"/>
    </source>
</evidence>
<keyword evidence="10" id="KW-1185">Reference proteome</keyword>
<dbReference type="GO" id="GO:0005506">
    <property type="term" value="F:iron ion binding"/>
    <property type="evidence" value="ECO:0007669"/>
    <property type="project" value="UniProtKB-UniRule"/>
</dbReference>
<dbReference type="GO" id="GO:0050480">
    <property type="term" value="F:imidazolonepropionase activity"/>
    <property type="evidence" value="ECO:0007669"/>
    <property type="project" value="UniProtKB-UniRule"/>
</dbReference>
<accession>A0A2S7K4T5</accession>
<feature type="binding site" evidence="7">
    <location>
        <position position="70"/>
    </location>
    <ligand>
        <name>Zn(2+)</name>
        <dbReference type="ChEBI" id="CHEBI:29105"/>
    </ligand>
</feature>
<evidence type="ECO:0000256" key="2">
    <source>
        <dbReference type="ARBA" id="ARBA00022723"/>
    </source>
</evidence>
<dbReference type="Gene3D" id="2.30.40.10">
    <property type="entry name" value="Urease, subunit C, domain 1"/>
    <property type="match status" value="1"/>
</dbReference>
<comment type="function">
    <text evidence="7">Catalyzes the hydrolytic cleavage of the carbon-nitrogen bond in imidazolone-5-propanoate to yield N-formimidoyl-L-glutamate. It is the third step in the universal histidine degradation pathway.</text>
</comment>
<keyword evidence="2 7" id="KW-0479">Metal-binding</keyword>
<organism evidence="9 10">
    <name type="scientific">Hyphococcus luteus</name>
    <dbReference type="NCBI Taxonomy" id="2058213"/>
    <lineage>
        <taxon>Bacteria</taxon>
        <taxon>Pseudomonadati</taxon>
        <taxon>Pseudomonadota</taxon>
        <taxon>Alphaproteobacteria</taxon>
        <taxon>Parvularculales</taxon>
        <taxon>Parvularculaceae</taxon>
        <taxon>Hyphococcus</taxon>
    </lineage>
</organism>
<dbReference type="FunFam" id="3.20.20.140:FF:000007">
    <property type="entry name" value="Imidazolonepropionase"/>
    <property type="match status" value="1"/>
</dbReference>
<feature type="binding site" evidence="7">
    <location>
        <position position="313"/>
    </location>
    <ligand>
        <name>Fe(3+)</name>
        <dbReference type="ChEBI" id="CHEBI:29034"/>
    </ligand>
</feature>
<dbReference type="GO" id="GO:0005737">
    <property type="term" value="C:cytoplasm"/>
    <property type="evidence" value="ECO:0007669"/>
    <property type="project" value="UniProtKB-SubCell"/>
</dbReference>
<comment type="subcellular location">
    <subcellularLocation>
        <location evidence="7">Cytoplasm</location>
    </subcellularLocation>
</comment>
<feature type="binding site" evidence="7">
    <location>
        <position position="313"/>
    </location>
    <ligand>
        <name>Zn(2+)</name>
        <dbReference type="ChEBI" id="CHEBI:29105"/>
    </ligand>
</feature>
<dbReference type="OrthoDB" id="9776455at2"/>
<comment type="cofactor">
    <cofactor evidence="7">
        <name>Zn(2+)</name>
        <dbReference type="ChEBI" id="CHEBI:29105"/>
    </cofactor>
    <cofactor evidence="7">
        <name>Fe(3+)</name>
        <dbReference type="ChEBI" id="CHEBI:29034"/>
    </cofactor>
    <text evidence="7">Binds 1 zinc or iron ion per subunit.</text>
</comment>
<dbReference type="UniPathway" id="UPA00379">
    <property type="reaction ID" value="UER00551"/>
</dbReference>
<evidence type="ECO:0000259" key="8">
    <source>
        <dbReference type="Pfam" id="PF01979"/>
    </source>
</evidence>
<dbReference type="Gene3D" id="3.20.20.140">
    <property type="entry name" value="Metal-dependent hydrolases"/>
    <property type="match status" value="1"/>
</dbReference>
<reference evidence="9 10" key="1">
    <citation type="submission" date="2017-12" db="EMBL/GenBank/DDBJ databases">
        <authorList>
            <person name="Hurst M.R.H."/>
        </authorList>
    </citation>
    <scope>NUCLEOTIDE SEQUENCE [LARGE SCALE GENOMIC DNA]</scope>
    <source>
        <strain evidence="9 10">SY-3-19</strain>
    </source>
</reference>
<evidence type="ECO:0000256" key="7">
    <source>
        <dbReference type="HAMAP-Rule" id="MF_00372"/>
    </source>
</evidence>
<dbReference type="PANTHER" id="PTHR42752">
    <property type="entry name" value="IMIDAZOLONEPROPIONASE"/>
    <property type="match status" value="1"/>
</dbReference>
<dbReference type="GO" id="GO:0019557">
    <property type="term" value="P:L-histidine catabolic process to glutamate and formate"/>
    <property type="evidence" value="ECO:0007669"/>
    <property type="project" value="UniProtKB-UniPathway"/>
</dbReference>
<evidence type="ECO:0000313" key="9">
    <source>
        <dbReference type="EMBL" id="PQA87486.1"/>
    </source>
</evidence>
<dbReference type="SUPFAM" id="SSF51338">
    <property type="entry name" value="Composite domain of metallo-dependent hydrolases"/>
    <property type="match status" value="1"/>
</dbReference>
<feature type="binding site" evidence="7">
    <location>
        <position position="238"/>
    </location>
    <ligand>
        <name>Fe(3+)</name>
        <dbReference type="ChEBI" id="CHEBI:29034"/>
    </ligand>
</feature>
<keyword evidence="5 7" id="KW-0862">Zinc</keyword>
<feature type="binding site" evidence="7">
    <location>
        <position position="68"/>
    </location>
    <ligand>
        <name>Zn(2+)</name>
        <dbReference type="ChEBI" id="CHEBI:29105"/>
    </ligand>
</feature>
<evidence type="ECO:0000256" key="1">
    <source>
        <dbReference type="ARBA" id="ARBA00012864"/>
    </source>
</evidence>
<dbReference type="InterPro" id="IPR005920">
    <property type="entry name" value="HutI"/>
</dbReference>
<dbReference type="RefSeq" id="WP_104830303.1">
    <property type="nucleotide sequence ID" value="NZ_PJCH01000007.1"/>
</dbReference>
<keyword evidence="6 7" id="KW-0408">Iron</keyword>
<dbReference type="EMBL" id="PJCH01000007">
    <property type="protein sequence ID" value="PQA87486.1"/>
    <property type="molecule type" value="Genomic_DNA"/>
</dbReference>
<comment type="caution">
    <text evidence="9">The sequence shown here is derived from an EMBL/GenBank/DDBJ whole genome shotgun (WGS) entry which is preliminary data.</text>
</comment>
<comment type="catalytic activity">
    <reaction evidence="7">
        <text>4-imidazolone-5-propanoate + H2O = N-formimidoyl-L-glutamate</text>
        <dbReference type="Rhea" id="RHEA:23660"/>
        <dbReference type="ChEBI" id="CHEBI:15377"/>
        <dbReference type="ChEBI" id="CHEBI:58928"/>
        <dbReference type="ChEBI" id="CHEBI:77893"/>
        <dbReference type="EC" id="3.5.2.7"/>
    </reaction>
</comment>
<comment type="similarity">
    <text evidence="7">Belongs to the metallo-dependent hydrolases superfamily. HutI family.</text>
</comment>
<dbReference type="GO" id="GO:0008270">
    <property type="term" value="F:zinc ion binding"/>
    <property type="evidence" value="ECO:0007669"/>
    <property type="project" value="UniProtKB-UniRule"/>
</dbReference>
<dbReference type="InterPro" id="IPR011059">
    <property type="entry name" value="Metal-dep_hydrolase_composite"/>
</dbReference>
<feature type="binding site" evidence="7">
    <location>
        <position position="173"/>
    </location>
    <ligand>
        <name>4-imidazolone-5-propanoate</name>
        <dbReference type="ChEBI" id="CHEBI:77893"/>
    </ligand>
</feature>
<evidence type="ECO:0000256" key="5">
    <source>
        <dbReference type="ARBA" id="ARBA00022833"/>
    </source>
</evidence>
<feature type="binding site" evidence="7">
    <location>
        <position position="140"/>
    </location>
    <ligand>
        <name>N-formimidoyl-L-glutamate</name>
        <dbReference type="ChEBI" id="CHEBI:58928"/>
    </ligand>
</feature>
<dbReference type="AlphaFoldDB" id="A0A2S7K4T5"/>
<dbReference type="Proteomes" id="UP000239504">
    <property type="component" value="Unassembled WGS sequence"/>
</dbReference>
<feature type="domain" description="Amidohydrolase-related" evidence="8">
    <location>
        <begin position="60"/>
        <end position="373"/>
    </location>
</feature>
<feature type="binding site" evidence="7">
    <location>
        <position position="238"/>
    </location>
    <ligand>
        <name>Zn(2+)</name>
        <dbReference type="ChEBI" id="CHEBI:29105"/>
    </ligand>
</feature>
<keyword evidence="3 7" id="KW-0378">Hydrolase</keyword>
<evidence type="ECO:0000256" key="3">
    <source>
        <dbReference type="ARBA" id="ARBA00022801"/>
    </source>
</evidence>
<dbReference type="EC" id="3.5.2.7" evidence="1 7"/>
<feature type="binding site" evidence="7">
    <location>
        <position position="318"/>
    </location>
    <ligand>
        <name>4-imidazolone-5-propanoate</name>
        <dbReference type="ChEBI" id="CHEBI:77893"/>
    </ligand>
</feature>
<dbReference type="InterPro" id="IPR032466">
    <property type="entry name" value="Metal_Hydrolase"/>
</dbReference>
<gene>
    <name evidence="7" type="primary">hutI</name>
    <name evidence="9" type="ORF">CW354_11830</name>
</gene>
<dbReference type="GO" id="GO:0019556">
    <property type="term" value="P:L-histidine catabolic process to glutamate and formamide"/>
    <property type="evidence" value="ECO:0007669"/>
    <property type="project" value="UniProtKB-UniRule"/>
</dbReference>
<evidence type="ECO:0000256" key="6">
    <source>
        <dbReference type="ARBA" id="ARBA00023004"/>
    </source>
</evidence>
<evidence type="ECO:0000313" key="10">
    <source>
        <dbReference type="Proteomes" id="UP000239504"/>
    </source>
</evidence>
<sequence length="397" mass="41690">MWDRLFTNVTLASMAGPQAYGLVEEAAVAVQDGLIAYAGPMAGLPGGAARETTDAKGALMTPGLIDCHTHLVYAGNRAGEFEARLLGKSYEEIAKAGGGILSTVKATRDASEDALVEASLPRLDAMIGEGLTTVEIKSGYGLTLEDELKMLRAARRLGTERPVHVKTTLLAAHALPPEFKDRSDDYIAHVCDAIMPAAKEEGLADAVDGFCEGVGFSPAQIDRVFEKAGELGLPVKLHAEQLSDLGGAVLAARRGAHSADHLEYLKPEDAGKLAEAGTVAVLLPGAFYFLRETKLPPVAALRQAGAPIALATDCNPGTSPMTSLLLAMNMGCTFFRLTPEEALAGVTCNAAKALGLDDAGVIETGKRADLSLWRARRPAELAYGIGVNPLIERIFAS</sequence>
<feature type="binding site" evidence="7">
    <location>
        <position position="241"/>
    </location>
    <ligand>
        <name>4-imidazolone-5-propanoate</name>
        <dbReference type="ChEBI" id="CHEBI:77893"/>
    </ligand>
</feature>
<proteinExistence type="inferred from homology"/>